<feature type="transmembrane region" description="Helical" evidence="1">
    <location>
        <begin position="27"/>
        <end position="45"/>
    </location>
</feature>
<evidence type="ECO:0000313" key="2">
    <source>
        <dbReference type="EMBL" id="MBO8414563.1"/>
    </source>
</evidence>
<proteinExistence type="predicted"/>
<feature type="transmembrane region" description="Helical" evidence="1">
    <location>
        <begin position="83"/>
        <end position="103"/>
    </location>
</feature>
<evidence type="ECO:0000256" key="1">
    <source>
        <dbReference type="SAM" id="Phobius"/>
    </source>
</evidence>
<feature type="transmembrane region" description="Helical" evidence="1">
    <location>
        <begin position="57"/>
        <end position="77"/>
    </location>
</feature>
<feature type="transmembrane region" description="Helical" evidence="1">
    <location>
        <begin position="146"/>
        <end position="165"/>
    </location>
</feature>
<feature type="transmembrane region" description="Helical" evidence="1">
    <location>
        <begin position="115"/>
        <end position="134"/>
    </location>
</feature>
<sequence>MFLRIIFPILVVIGGLISHLLGKNQRVAKKAIFVISLVLLIYKIAEYCYKGLIIHKPVYPVEISHISYFVVGTVGAFGFKKPLFFAGFLSLISGIGYTIGAVVQPYIITETLNTYEMWQGVATHFILFVLGFLILFESGELKIKDWWATLLGLVLLVCYVLLVHYKYIFPKANLKSIIIDKIITGDILAYVMDPSAITPFLRTLILILIVIVFTSLIFVFYYINHRKYVTNIKDASKLGDKNTYGIIPFLVKNYSKKKLNKTNYDF</sequence>
<accession>A0A9D9GRF5</accession>
<dbReference type="EMBL" id="JADING010000106">
    <property type="protein sequence ID" value="MBO8414563.1"/>
    <property type="molecule type" value="Genomic_DNA"/>
</dbReference>
<feature type="transmembrane region" description="Helical" evidence="1">
    <location>
        <begin position="5"/>
        <end position="21"/>
    </location>
</feature>
<organism evidence="2 3">
    <name type="scientific">Candidatus Scatoplasma merdavium</name>
    <dbReference type="NCBI Taxonomy" id="2840932"/>
    <lineage>
        <taxon>Bacteria</taxon>
        <taxon>Bacillati</taxon>
        <taxon>Bacillota</taxon>
        <taxon>Bacilli</taxon>
        <taxon>Bacillales</taxon>
        <taxon>Candidatus Scatoplasma</taxon>
    </lineage>
</organism>
<feature type="transmembrane region" description="Helical" evidence="1">
    <location>
        <begin position="204"/>
        <end position="223"/>
    </location>
</feature>
<comment type="caution">
    <text evidence="2">The sequence shown here is derived from an EMBL/GenBank/DDBJ whole genome shotgun (WGS) entry which is preliminary data.</text>
</comment>
<evidence type="ECO:0000313" key="3">
    <source>
        <dbReference type="Proteomes" id="UP000823629"/>
    </source>
</evidence>
<gene>
    <name evidence="2" type="ORF">IAC78_03750</name>
</gene>
<dbReference type="Proteomes" id="UP000823629">
    <property type="component" value="Unassembled WGS sequence"/>
</dbReference>
<protein>
    <submittedName>
        <fullName evidence="2">Uncharacterized protein</fullName>
    </submittedName>
</protein>
<name>A0A9D9GRF5_9BACL</name>
<reference evidence="2" key="1">
    <citation type="submission" date="2020-10" db="EMBL/GenBank/DDBJ databases">
        <authorList>
            <person name="Gilroy R."/>
        </authorList>
    </citation>
    <scope>NUCLEOTIDE SEQUENCE</scope>
    <source>
        <strain evidence="2">1748</strain>
    </source>
</reference>
<keyword evidence="1" id="KW-0812">Transmembrane</keyword>
<reference evidence="2" key="2">
    <citation type="journal article" date="2021" name="PeerJ">
        <title>Extensive microbial diversity within the chicken gut microbiome revealed by metagenomics and culture.</title>
        <authorList>
            <person name="Gilroy R."/>
            <person name="Ravi A."/>
            <person name="Getino M."/>
            <person name="Pursley I."/>
            <person name="Horton D.L."/>
            <person name="Alikhan N.F."/>
            <person name="Baker D."/>
            <person name="Gharbi K."/>
            <person name="Hall N."/>
            <person name="Watson M."/>
            <person name="Adriaenssens E.M."/>
            <person name="Foster-Nyarko E."/>
            <person name="Jarju S."/>
            <person name="Secka A."/>
            <person name="Antonio M."/>
            <person name="Oren A."/>
            <person name="Chaudhuri R.R."/>
            <person name="La Ragione R."/>
            <person name="Hildebrand F."/>
            <person name="Pallen M.J."/>
        </authorList>
    </citation>
    <scope>NUCLEOTIDE SEQUENCE</scope>
    <source>
        <strain evidence="2">1748</strain>
    </source>
</reference>
<keyword evidence="1" id="KW-1133">Transmembrane helix</keyword>
<dbReference type="AlphaFoldDB" id="A0A9D9GRF5"/>
<keyword evidence="1" id="KW-0472">Membrane</keyword>